<dbReference type="EMBL" id="JAGQLJ010000110">
    <property type="protein sequence ID" value="MCA9381480.1"/>
    <property type="molecule type" value="Genomic_DNA"/>
</dbReference>
<accession>A0A955RHJ0</accession>
<dbReference type="PANTHER" id="PTHR36460:SF1">
    <property type="entry name" value="UPF0132 DOMAIN PROTEIN (AFU_ORTHOLOGUE AFUA_3G10255)"/>
    <property type="match status" value="1"/>
</dbReference>
<protein>
    <submittedName>
        <fullName evidence="7">DUF4870 domain-containing protein</fullName>
    </submittedName>
</protein>
<proteinExistence type="predicted"/>
<gene>
    <name evidence="7" type="ORF">KC678_04400</name>
</gene>
<reference evidence="7" key="1">
    <citation type="submission" date="2020-04" db="EMBL/GenBank/DDBJ databases">
        <authorList>
            <person name="Zhang T."/>
        </authorList>
    </citation>
    <scope>NUCLEOTIDE SEQUENCE</scope>
    <source>
        <strain evidence="7">HKST-UBA13</strain>
    </source>
</reference>
<feature type="transmembrane region" description="Helical" evidence="6">
    <location>
        <begin position="91"/>
        <end position="109"/>
    </location>
</feature>
<organism evidence="7 8">
    <name type="scientific">Candidatus Dojkabacteria bacterium</name>
    <dbReference type="NCBI Taxonomy" id="2099670"/>
    <lineage>
        <taxon>Bacteria</taxon>
        <taxon>Candidatus Dojkabacteria</taxon>
    </lineage>
</organism>
<evidence type="ECO:0000256" key="1">
    <source>
        <dbReference type="ARBA" id="ARBA00004141"/>
    </source>
</evidence>
<dbReference type="Proteomes" id="UP000775877">
    <property type="component" value="Unassembled WGS sequence"/>
</dbReference>
<sequence>MEQESKPEMENNDSMMSEGSTSQPKMASTDSGLDENIAAALCYIFIVGLIFIFTEKKNKFVRFHAFQAVLLAVAWFVISTVLGIIPVIGWIILPFASLGFLGVWVYTIYKAYQGEKFMLPMIGEIAAKQADNMVA</sequence>
<dbReference type="AlphaFoldDB" id="A0A955RHJ0"/>
<evidence type="ECO:0000256" key="2">
    <source>
        <dbReference type="ARBA" id="ARBA00022692"/>
    </source>
</evidence>
<evidence type="ECO:0000256" key="6">
    <source>
        <dbReference type="SAM" id="Phobius"/>
    </source>
</evidence>
<dbReference type="Pfam" id="PF09685">
    <property type="entry name" value="MamF_MmsF"/>
    <property type="match status" value="1"/>
</dbReference>
<dbReference type="PANTHER" id="PTHR36460">
    <property type="entry name" value="UPF0132 DOMAIN PROTEIN (AFU_ORTHOLOGUE AFUA_3G10255)"/>
    <property type="match status" value="1"/>
</dbReference>
<keyword evidence="4 6" id="KW-0472">Membrane</keyword>
<evidence type="ECO:0000256" key="5">
    <source>
        <dbReference type="SAM" id="MobiDB-lite"/>
    </source>
</evidence>
<evidence type="ECO:0000256" key="4">
    <source>
        <dbReference type="ARBA" id="ARBA00023136"/>
    </source>
</evidence>
<dbReference type="InterPro" id="IPR019109">
    <property type="entry name" value="MamF_MmsF"/>
</dbReference>
<evidence type="ECO:0000313" key="7">
    <source>
        <dbReference type="EMBL" id="MCA9381480.1"/>
    </source>
</evidence>
<evidence type="ECO:0000313" key="8">
    <source>
        <dbReference type="Proteomes" id="UP000775877"/>
    </source>
</evidence>
<keyword evidence="2 6" id="KW-0812">Transmembrane</keyword>
<feature type="transmembrane region" description="Helical" evidence="6">
    <location>
        <begin position="65"/>
        <end position="85"/>
    </location>
</feature>
<evidence type="ECO:0000256" key="3">
    <source>
        <dbReference type="ARBA" id="ARBA00022989"/>
    </source>
</evidence>
<feature type="region of interest" description="Disordered" evidence="5">
    <location>
        <begin position="1"/>
        <end position="29"/>
    </location>
</feature>
<feature type="compositionally biased region" description="Polar residues" evidence="5">
    <location>
        <begin position="12"/>
        <end position="29"/>
    </location>
</feature>
<feature type="transmembrane region" description="Helical" evidence="6">
    <location>
        <begin position="36"/>
        <end position="53"/>
    </location>
</feature>
<keyword evidence="3 6" id="KW-1133">Transmembrane helix</keyword>
<comment type="subcellular location">
    <subcellularLocation>
        <location evidence="1">Membrane</location>
        <topology evidence="1">Multi-pass membrane protein</topology>
    </subcellularLocation>
</comment>
<reference evidence="7" key="2">
    <citation type="journal article" date="2021" name="Microbiome">
        <title>Successional dynamics and alternative stable states in a saline activated sludge microbial community over 9 years.</title>
        <authorList>
            <person name="Wang Y."/>
            <person name="Ye J."/>
            <person name="Ju F."/>
            <person name="Liu L."/>
            <person name="Boyd J.A."/>
            <person name="Deng Y."/>
            <person name="Parks D.H."/>
            <person name="Jiang X."/>
            <person name="Yin X."/>
            <person name="Woodcroft B.J."/>
            <person name="Tyson G.W."/>
            <person name="Hugenholtz P."/>
            <person name="Polz M.F."/>
            <person name="Zhang T."/>
        </authorList>
    </citation>
    <scope>NUCLEOTIDE SEQUENCE</scope>
    <source>
        <strain evidence="7">HKST-UBA13</strain>
    </source>
</reference>
<name>A0A955RHJ0_9BACT</name>
<comment type="caution">
    <text evidence="7">The sequence shown here is derived from an EMBL/GenBank/DDBJ whole genome shotgun (WGS) entry which is preliminary data.</text>
</comment>
<dbReference type="GO" id="GO:0016020">
    <property type="term" value="C:membrane"/>
    <property type="evidence" value="ECO:0007669"/>
    <property type="project" value="UniProtKB-SubCell"/>
</dbReference>